<protein>
    <submittedName>
        <fullName evidence="2">Putative secreted protein</fullName>
    </submittedName>
</protein>
<name>A0A6B0U7T5_IXORI</name>
<sequence>MKGEIGQHLRDLLAIFQLLRQLAVVLGQQRTGLLHLFSQLLARFSVCSQGEDSQSQPPSCYPQGNTIYQKSINKMLGITRHMR</sequence>
<organism evidence="2">
    <name type="scientific">Ixodes ricinus</name>
    <name type="common">Common tick</name>
    <name type="synonym">Acarus ricinus</name>
    <dbReference type="NCBI Taxonomy" id="34613"/>
    <lineage>
        <taxon>Eukaryota</taxon>
        <taxon>Metazoa</taxon>
        <taxon>Ecdysozoa</taxon>
        <taxon>Arthropoda</taxon>
        <taxon>Chelicerata</taxon>
        <taxon>Arachnida</taxon>
        <taxon>Acari</taxon>
        <taxon>Parasitiformes</taxon>
        <taxon>Ixodida</taxon>
        <taxon>Ixodoidea</taxon>
        <taxon>Ixodidae</taxon>
        <taxon>Ixodinae</taxon>
        <taxon>Ixodes</taxon>
    </lineage>
</organism>
<evidence type="ECO:0000313" key="2">
    <source>
        <dbReference type="EMBL" id="MXU84904.1"/>
    </source>
</evidence>
<reference evidence="2" key="1">
    <citation type="submission" date="2019-12" db="EMBL/GenBank/DDBJ databases">
        <title>An insight into the sialome of adult female Ixodes ricinus ticks feeding for 6 days.</title>
        <authorList>
            <person name="Perner J."/>
            <person name="Ribeiro J.M.C."/>
        </authorList>
    </citation>
    <scope>NUCLEOTIDE SEQUENCE</scope>
    <source>
        <strain evidence="2">Semi-engorged</strain>
        <tissue evidence="2">Salivary glands</tissue>
    </source>
</reference>
<proteinExistence type="predicted"/>
<feature type="chain" id="PRO_5025614419" evidence="1">
    <location>
        <begin position="28"/>
        <end position="83"/>
    </location>
</feature>
<keyword evidence="1" id="KW-0732">Signal</keyword>
<accession>A0A6B0U7T5</accession>
<feature type="signal peptide" evidence="1">
    <location>
        <begin position="1"/>
        <end position="27"/>
    </location>
</feature>
<dbReference type="AlphaFoldDB" id="A0A6B0U7T5"/>
<evidence type="ECO:0000256" key="1">
    <source>
        <dbReference type="SAM" id="SignalP"/>
    </source>
</evidence>
<dbReference type="EMBL" id="GIFC01002821">
    <property type="protein sequence ID" value="MXU84904.1"/>
    <property type="molecule type" value="Transcribed_RNA"/>
</dbReference>